<dbReference type="Proteomes" id="UP000247702">
    <property type="component" value="Unassembled WGS sequence"/>
</dbReference>
<evidence type="ECO:0000313" key="1">
    <source>
        <dbReference type="EMBL" id="GBB95399.1"/>
    </source>
</evidence>
<dbReference type="AlphaFoldDB" id="A0A2Z6RCQ8"/>
<reference evidence="1 2" key="1">
    <citation type="submission" date="2017-11" db="EMBL/GenBank/DDBJ databases">
        <title>The genome of Rhizophagus clarus HR1 reveals common genetic basis of auxotrophy among arbuscular mycorrhizal fungi.</title>
        <authorList>
            <person name="Kobayashi Y."/>
        </authorList>
    </citation>
    <scope>NUCLEOTIDE SEQUENCE [LARGE SCALE GENOMIC DNA]</scope>
    <source>
        <strain evidence="1 2">HR1</strain>
    </source>
</reference>
<dbReference type="EMBL" id="BEXD01001699">
    <property type="protein sequence ID" value="GBB95399.1"/>
    <property type="molecule type" value="Genomic_DNA"/>
</dbReference>
<protein>
    <submittedName>
        <fullName evidence="1">Uncharacterized protein</fullName>
    </submittedName>
</protein>
<comment type="caution">
    <text evidence="1">The sequence shown here is derived from an EMBL/GenBank/DDBJ whole genome shotgun (WGS) entry which is preliminary data.</text>
</comment>
<proteinExistence type="predicted"/>
<gene>
    <name evidence="1" type="ORF">RclHR1_25270002</name>
</gene>
<name>A0A2Z6RCQ8_9GLOM</name>
<evidence type="ECO:0000313" key="2">
    <source>
        <dbReference type="Proteomes" id="UP000247702"/>
    </source>
</evidence>
<organism evidence="1 2">
    <name type="scientific">Rhizophagus clarus</name>
    <dbReference type="NCBI Taxonomy" id="94130"/>
    <lineage>
        <taxon>Eukaryota</taxon>
        <taxon>Fungi</taxon>
        <taxon>Fungi incertae sedis</taxon>
        <taxon>Mucoromycota</taxon>
        <taxon>Glomeromycotina</taxon>
        <taxon>Glomeromycetes</taxon>
        <taxon>Glomerales</taxon>
        <taxon>Glomeraceae</taxon>
        <taxon>Rhizophagus</taxon>
    </lineage>
</organism>
<accession>A0A2Z6RCQ8</accession>
<sequence length="70" mass="7902">MPTSHSPYSSARILPNIFCAFQADRFPHMIISTVITNISNPSIRPDFYAIYFRPACLSNSQLLIEEALGR</sequence>
<keyword evidence="2" id="KW-1185">Reference proteome</keyword>